<gene>
    <name evidence="3" type="ORF">FSB_LOCUS20580</name>
</gene>
<dbReference type="EMBL" id="OIVN01001331">
    <property type="protein sequence ID" value="SPC92698.1"/>
    <property type="molecule type" value="Genomic_DNA"/>
</dbReference>
<sequence>MKSSSTLTIIQVLTLTSILPFGNNFGKSNSLIKSSPLHGKSLHHALPVKTELNKRGVHCAMSCILCNNTNETQDHLFLHCDLARGVWFRADIFIRNLTEAEITVDNWIKDLLQHHNESSNNTSQLQLILTLMWCIWFHRNQVMFEGKQPNPMEIILTSKSLLNRFLQAPSNNAGNTEMGSITAQATSWQPDNNWQVLITTEGGAAKNGKWQGMPYVGKNRDGQSKSVSRQRHREASNRDTLKLFNAWVPQIKVAIVTDTEQTIAVANYDDIHIIKGDFKTRILCQCAVAIEHSLMKMGLAIEEYQDLETHLNRIKDLTGTRVRMSKTMSSSRRCDNHIGSFIG</sequence>
<organism evidence="3">
    <name type="scientific">Fagus sylvatica</name>
    <name type="common">Beechnut</name>
    <dbReference type="NCBI Taxonomy" id="28930"/>
    <lineage>
        <taxon>Eukaryota</taxon>
        <taxon>Viridiplantae</taxon>
        <taxon>Streptophyta</taxon>
        <taxon>Embryophyta</taxon>
        <taxon>Tracheophyta</taxon>
        <taxon>Spermatophyta</taxon>
        <taxon>Magnoliopsida</taxon>
        <taxon>eudicotyledons</taxon>
        <taxon>Gunneridae</taxon>
        <taxon>Pentapetalae</taxon>
        <taxon>rosids</taxon>
        <taxon>fabids</taxon>
        <taxon>Fagales</taxon>
        <taxon>Fagaceae</taxon>
        <taxon>Fagus</taxon>
    </lineage>
</organism>
<dbReference type="Pfam" id="PF13966">
    <property type="entry name" value="zf-RVT"/>
    <property type="match status" value="1"/>
</dbReference>
<dbReference type="InterPro" id="IPR026960">
    <property type="entry name" value="RVT-Znf"/>
</dbReference>
<evidence type="ECO:0000259" key="2">
    <source>
        <dbReference type="Pfam" id="PF13966"/>
    </source>
</evidence>
<proteinExistence type="predicted"/>
<name>A0A2N9FZK5_FAGSY</name>
<evidence type="ECO:0000256" key="1">
    <source>
        <dbReference type="SAM" id="MobiDB-lite"/>
    </source>
</evidence>
<feature type="region of interest" description="Disordered" evidence="1">
    <location>
        <begin position="209"/>
        <end position="235"/>
    </location>
</feature>
<feature type="domain" description="Reverse transcriptase zinc-binding" evidence="2">
    <location>
        <begin position="40"/>
        <end position="87"/>
    </location>
</feature>
<protein>
    <recommendedName>
        <fullName evidence="2">Reverse transcriptase zinc-binding domain-containing protein</fullName>
    </recommendedName>
</protein>
<evidence type="ECO:0000313" key="3">
    <source>
        <dbReference type="EMBL" id="SPC92698.1"/>
    </source>
</evidence>
<dbReference type="AlphaFoldDB" id="A0A2N9FZK5"/>
<reference evidence="3" key="1">
    <citation type="submission" date="2018-02" db="EMBL/GenBank/DDBJ databases">
        <authorList>
            <person name="Cohen D.B."/>
            <person name="Kent A.D."/>
        </authorList>
    </citation>
    <scope>NUCLEOTIDE SEQUENCE</scope>
</reference>
<accession>A0A2N9FZK5</accession>